<protein>
    <recommendedName>
        <fullName evidence="4">N-acetyltransferase domain-containing protein</fullName>
    </recommendedName>
</protein>
<dbReference type="CDD" id="cd04301">
    <property type="entry name" value="NAT_SF"/>
    <property type="match status" value="1"/>
</dbReference>
<evidence type="ECO:0000256" key="2">
    <source>
        <dbReference type="ARBA" id="ARBA00023315"/>
    </source>
</evidence>
<dbReference type="InterPro" id="IPR051531">
    <property type="entry name" value="N-acetyltransferase"/>
</dbReference>
<dbReference type="PANTHER" id="PTHR43792:SF8">
    <property type="entry name" value="[RIBOSOMAL PROTEIN US5]-ALANINE N-ACETYLTRANSFERASE"/>
    <property type="match status" value="1"/>
</dbReference>
<comment type="caution">
    <text evidence="5">The sequence shown here is derived from an EMBL/GenBank/DDBJ whole genome shotgun (WGS) entry which is preliminary data.</text>
</comment>
<dbReference type="PROSITE" id="PS51186">
    <property type="entry name" value="GNAT"/>
    <property type="match status" value="1"/>
</dbReference>
<reference evidence="5" key="1">
    <citation type="journal article" date="2014" name="Front. Microbiol.">
        <title>High frequency of phylogenetically diverse reductive dehalogenase-homologous genes in deep subseafloor sedimentary metagenomes.</title>
        <authorList>
            <person name="Kawai M."/>
            <person name="Futagami T."/>
            <person name="Toyoda A."/>
            <person name="Takaki Y."/>
            <person name="Nishi S."/>
            <person name="Hori S."/>
            <person name="Arai W."/>
            <person name="Tsubouchi T."/>
            <person name="Morono Y."/>
            <person name="Uchiyama I."/>
            <person name="Ito T."/>
            <person name="Fujiyama A."/>
            <person name="Inagaki F."/>
            <person name="Takami H."/>
        </authorList>
    </citation>
    <scope>NUCLEOTIDE SEQUENCE</scope>
    <source>
        <strain evidence="5">Expedition CK06-06</strain>
    </source>
</reference>
<accession>X1K3S9</accession>
<feature type="domain" description="N-acetyltransferase" evidence="4">
    <location>
        <begin position="1"/>
        <end position="102"/>
    </location>
</feature>
<dbReference type="PANTHER" id="PTHR43792">
    <property type="entry name" value="GNAT FAMILY, PUTATIVE (AFU_ORTHOLOGUE AFUA_3G00765)-RELATED-RELATED"/>
    <property type="match status" value="1"/>
</dbReference>
<keyword evidence="1" id="KW-0808">Transferase</keyword>
<name>X1K3S9_9ZZZZ</name>
<dbReference type="Gene3D" id="3.40.630.30">
    <property type="match status" value="1"/>
</dbReference>
<feature type="non-terminal residue" evidence="5">
    <location>
        <position position="1"/>
    </location>
</feature>
<dbReference type="AlphaFoldDB" id="X1K3S9"/>
<dbReference type="GO" id="GO:0016747">
    <property type="term" value="F:acyltransferase activity, transferring groups other than amino-acyl groups"/>
    <property type="evidence" value="ECO:0007669"/>
    <property type="project" value="InterPro"/>
</dbReference>
<proteinExistence type="inferred from homology"/>
<dbReference type="InterPro" id="IPR016181">
    <property type="entry name" value="Acyl_CoA_acyltransferase"/>
</dbReference>
<dbReference type="InterPro" id="IPR000182">
    <property type="entry name" value="GNAT_dom"/>
</dbReference>
<evidence type="ECO:0000313" key="5">
    <source>
        <dbReference type="EMBL" id="GAH84934.1"/>
    </source>
</evidence>
<sequence>ILCDGEIVGGCGIKIDQHRTFNGEIGYFVDQVCWRKGIATQAVKKLERIGFDELNLERIEIIMNVRHKASEKVAIKCAYKKEGVMKKAIKTGKSYYDAFLYAKVK</sequence>
<evidence type="ECO:0000256" key="1">
    <source>
        <dbReference type="ARBA" id="ARBA00022679"/>
    </source>
</evidence>
<evidence type="ECO:0000256" key="3">
    <source>
        <dbReference type="ARBA" id="ARBA00038502"/>
    </source>
</evidence>
<dbReference type="EMBL" id="BARU01043772">
    <property type="protein sequence ID" value="GAH84934.1"/>
    <property type="molecule type" value="Genomic_DNA"/>
</dbReference>
<dbReference type="SUPFAM" id="SSF55729">
    <property type="entry name" value="Acyl-CoA N-acyltransferases (Nat)"/>
    <property type="match status" value="1"/>
</dbReference>
<keyword evidence="2" id="KW-0012">Acyltransferase</keyword>
<comment type="similarity">
    <text evidence="3">Belongs to the acetyltransferase family. RimJ subfamily.</text>
</comment>
<evidence type="ECO:0000259" key="4">
    <source>
        <dbReference type="PROSITE" id="PS51186"/>
    </source>
</evidence>
<gene>
    <name evidence="5" type="ORF">S03H2_66955</name>
</gene>
<dbReference type="Pfam" id="PF13302">
    <property type="entry name" value="Acetyltransf_3"/>
    <property type="match status" value="1"/>
</dbReference>
<organism evidence="5">
    <name type="scientific">marine sediment metagenome</name>
    <dbReference type="NCBI Taxonomy" id="412755"/>
    <lineage>
        <taxon>unclassified sequences</taxon>
        <taxon>metagenomes</taxon>
        <taxon>ecological metagenomes</taxon>
    </lineage>
</organism>